<comment type="catalytic activity">
    <reaction evidence="1">
        <text>ATP + protein L-histidine = ADP + protein N-phospho-L-histidine.</text>
        <dbReference type="EC" id="2.7.13.3"/>
    </reaction>
</comment>
<dbReference type="PANTHER" id="PTHR43065:SF10">
    <property type="entry name" value="PEROXIDE STRESS-ACTIVATED HISTIDINE KINASE MAK3"/>
    <property type="match status" value="1"/>
</dbReference>
<dbReference type="Pfam" id="PF02518">
    <property type="entry name" value="HATPase_c"/>
    <property type="match status" value="1"/>
</dbReference>
<dbReference type="RefSeq" id="WP_009337865.1">
    <property type="nucleotide sequence ID" value="NZ_AEJC01000620.1"/>
</dbReference>
<keyword evidence="7" id="KW-0067">ATP-binding</keyword>
<keyword evidence="3" id="KW-0597">Phosphoprotein</keyword>
<dbReference type="Gene3D" id="3.30.565.10">
    <property type="entry name" value="Histidine kinase-like ATPase, C-terminal domain"/>
    <property type="match status" value="2"/>
</dbReference>
<keyword evidence="12" id="KW-1185">Reference proteome</keyword>
<dbReference type="GO" id="GO:0005524">
    <property type="term" value="F:ATP binding"/>
    <property type="evidence" value="ECO:0007669"/>
    <property type="project" value="UniProtKB-KW"/>
</dbReference>
<keyword evidence="9" id="KW-0175">Coiled coil</keyword>
<keyword evidence="4" id="KW-0808">Transferase</keyword>
<dbReference type="InterPro" id="IPR005467">
    <property type="entry name" value="His_kinase_dom"/>
</dbReference>
<evidence type="ECO:0000256" key="7">
    <source>
        <dbReference type="ARBA" id="ARBA00022840"/>
    </source>
</evidence>
<accession>L1KKV2</accession>
<dbReference type="GO" id="GO:0004673">
    <property type="term" value="F:protein histidine kinase activity"/>
    <property type="evidence" value="ECO:0007669"/>
    <property type="project" value="UniProtKB-EC"/>
</dbReference>
<dbReference type="Proteomes" id="UP000010411">
    <property type="component" value="Unassembled WGS sequence"/>
</dbReference>
<dbReference type="PROSITE" id="PS50109">
    <property type="entry name" value="HIS_KIN"/>
    <property type="match status" value="1"/>
</dbReference>
<evidence type="ECO:0000313" key="11">
    <source>
        <dbReference type="EMBL" id="EKX61115.1"/>
    </source>
</evidence>
<evidence type="ECO:0000256" key="4">
    <source>
        <dbReference type="ARBA" id="ARBA00022679"/>
    </source>
</evidence>
<protein>
    <recommendedName>
        <fullName evidence="2">histidine kinase</fullName>
        <ecNumber evidence="2">2.7.13.3</ecNumber>
    </recommendedName>
</protein>
<sequence length="749" mass="83193">MLEDPTAHERRRRLARHHLRFAPKILTRLGEELVPHPDMGIMELVRNAYDADATECSIELVDSARTGGSIIVSDNGHGMTDAELTSDFLLIGSSRKPSSPFTRSGRRRVGEKGLGRLAALRLGRRVKVTTRSAATPGVQYTLGIDWDELDSAHAVEDVALELRDVPPYARVGTRIEIHDLRQGLSIADVERLTRSLTLLTGPFQTESTFKILWNHTAFGYEDLTSTVTDEHLQWAEFHLSGRLGADGSQSAELRDHQGNLIGTATARDLRSAVAGGRRPTTATGGERLFTSAPAAKFDLWMFNLNPRHSVALRDSVQPTPEIKSWLADVGGVHLYHHGLRVQPYGDPDDDWLSINVRRAVLSEFRPYTNNSVGALVVNDPEDRLQPKTDRSGFVQNAAFGELREFARSAIEWASQRRRQIREAERQEQRKRAKAQTADAEADFTEAKKALEEQLADNQGRLDGNFDRASVQRILTTSQLLADQRLREIKDLQSELLLYRALATVGTSTSVFAHEAQQPADRILQEARTVDRRVRRDIDPATVDDRYKPSLSAIMDGARTLQIFAKLPLELLVRKKRDLTYVDIDEVCLATLRLFHNFLSDRCIHVTHDLDGRNLRVRTYEAAVESIVSNLLVNSVHALTRTDGGLERRIHLATRSFVDKDAPWIRLTVDDSGPGIQDASTEEIWVPGFTTRDGGTGLGLTIVRDTVGDMSGRQQAIRNGPLGGARLLVELPASTTSAPAAGNTNDEGEE</sequence>
<name>L1KKV2_9ACTN</name>
<dbReference type="EMBL" id="AEJC01000620">
    <property type="protein sequence ID" value="EKX61115.1"/>
    <property type="molecule type" value="Genomic_DNA"/>
</dbReference>
<evidence type="ECO:0000256" key="2">
    <source>
        <dbReference type="ARBA" id="ARBA00012438"/>
    </source>
</evidence>
<evidence type="ECO:0000256" key="1">
    <source>
        <dbReference type="ARBA" id="ARBA00000085"/>
    </source>
</evidence>
<evidence type="ECO:0000256" key="5">
    <source>
        <dbReference type="ARBA" id="ARBA00022741"/>
    </source>
</evidence>
<proteinExistence type="predicted"/>
<keyword evidence="5" id="KW-0547">Nucleotide-binding</keyword>
<feature type="coiled-coil region" evidence="9">
    <location>
        <begin position="413"/>
        <end position="449"/>
    </location>
</feature>
<dbReference type="InterPro" id="IPR036890">
    <property type="entry name" value="HATPase_C_sf"/>
</dbReference>
<dbReference type="PATRIC" id="fig|698759.3.peg.8183"/>
<dbReference type="SUPFAM" id="SSF55874">
    <property type="entry name" value="ATPase domain of HSP90 chaperone/DNA topoisomerase II/histidine kinase"/>
    <property type="match status" value="2"/>
</dbReference>
<keyword evidence="6 11" id="KW-0418">Kinase</keyword>
<reference evidence="11 12" key="1">
    <citation type="submission" date="2012-11" db="EMBL/GenBank/DDBJ databases">
        <authorList>
            <person name="Huguet-Tapia J.C."/>
            <person name="Durkin A.S."/>
            <person name="Pettis G.S."/>
            <person name="Badger J.H."/>
        </authorList>
    </citation>
    <scope>NUCLEOTIDE SEQUENCE [LARGE SCALE GENOMIC DNA]</scope>
    <source>
        <strain evidence="11 12">91-03</strain>
    </source>
</reference>
<dbReference type="PRINTS" id="PR00344">
    <property type="entry name" value="BCTRLSENSOR"/>
</dbReference>
<keyword evidence="8" id="KW-0902">Two-component regulatory system</keyword>
<evidence type="ECO:0000256" key="8">
    <source>
        <dbReference type="ARBA" id="ARBA00023012"/>
    </source>
</evidence>
<dbReference type="AlphaFoldDB" id="L1KKV2"/>
<organism evidence="11 12">
    <name type="scientific">Streptomyces ipomoeae 91-03</name>
    <dbReference type="NCBI Taxonomy" id="698759"/>
    <lineage>
        <taxon>Bacteria</taxon>
        <taxon>Bacillati</taxon>
        <taxon>Actinomycetota</taxon>
        <taxon>Actinomycetes</taxon>
        <taxon>Kitasatosporales</taxon>
        <taxon>Streptomycetaceae</taxon>
        <taxon>Streptomyces</taxon>
    </lineage>
</organism>
<gene>
    <name evidence="11" type="ORF">STRIP9103_03999</name>
</gene>
<evidence type="ECO:0000313" key="12">
    <source>
        <dbReference type="Proteomes" id="UP000010411"/>
    </source>
</evidence>
<evidence type="ECO:0000256" key="9">
    <source>
        <dbReference type="SAM" id="Coils"/>
    </source>
</evidence>
<evidence type="ECO:0000256" key="3">
    <source>
        <dbReference type="ARBA" id="ARBA00022553"/>
    </source>
</evidence>
<feature type="domain" description="Histidine kinase" evidence="10">
    <location>
        <begin position="510"/>
        <end position="734"/>
    </location>
</feature>
<evidence type="ECO:0000256" key="6">
    <source>
        <dbReference type="ARBA" id="ARBA00022777"/>
    </source>
</evidence>
<dbReference type="GO" id="GO:0000160">
    <property type="term" value="P:phosphorelay signal transduction system"/>
    <property type="evidence" value="ECO:0007669"/>
    <property type="project" value="UniProtKB-KW"/>
</dbReference>
<dbReference type="Pfam" id="PF13589">
    <property type="entry name" value="HATPase_c_3"/>
    <property type="match status" value="1"/>
</dbReference>
<dbReference type="PANTHER" id="PTHR43065">
    <property type="entry name" value="SENSOR HISTIDINE KINASE"/>
    <property type="match status" value="1"/>
</dbReference>
<dbReference type="InterPro" id="IPR004358">
    <property type="entry name" value="Sig_transdc_His_kin-like_C"/>
</dbReference>
<dbReference type="EC" id="2.7.13.3" evidence="2"/>
<comment type="caution">
    <text evidence="11">The sequence shown here is derived from an EMBL/GenBank/DDBJ whole genome shotgun (WGS) entry which is preliminary data.</text>
</comment>
<dbReference type="InterPro" id="IPR003594">
    <property type="entry name" value="HATPase_dom"/>
</dbReference>
<dbReference type="SMART" id="SM00387">
    <property type="entry name" value="HATPase_c"/>
    <property type="match status" value="1"/>
</dbReference>
<evidence type="ECO:0000259" key="10">
    <source>
        <dbReference type="PROSITE" id="PS50109"/>
    </source>
</evidence>